<protein>
    <submittedName>
        <fullName evidence="3">Uncharacterized protein</fullName>
    </submittedName>
</protein>
<reference evidence="3" key="1">
    <citation type="submission" date="2022-10" db="EMBL/GenBank/DDBJ databases">
        <title>The WGS of Solirubrobacter sp. CPCC 204708.</title>
        <authorList>
            <person name="Jiang Z."/>
        </authorList>
    </citation>
    <scope>NUCLEOTIDE SEQUENCE</scope>
    <source>
        <strain evidence="3">CPCC 204708</strain>
    </source>
</reference>
<feature type="region of interest" description="Disordered" evidence="1">
    <location>
        <begin position="212"/>
        <end position="246"/>
    </location>
</feature>
<dbReference type="RefSeq" id="WP_202955555.1">
    <property type="nucleotide sequence ID" value="NZ_JAPCID010000081.1"/>
</dbReference>
<evidence type="ECO:0000313" key="3">
    <source>
        <dbReference type="EMBL" id="MDA0142281.1"/>
    </source>
</evidence>
<keyword evidence="4" id="KW-1185">Reference proteome</keyword>
<keyword evidence="2" id="KW-0732">Signal</keyword>
<feature type="compositionally biased region" description="Low complexity" evidence="1">
    <location>
        <begin position="34"/>
        <end position="46"/>
    </location>
</feature>
<accession>A0ABT4RVJ1</accession>
<comment type="caution">
    <text evidence="3">The sequence shown here is derived from an EMBL/GenBank/DDBJ whole genome shotgun (WGS) entry which is preliminary data.</text>
</comment>
<feature type="signal peptide" evidence="2">
    <location>
        <begin position="1"/>
        <end position="23"/>
    </location>
</feature>
<name>A0ABT4RVJ1_9ACTN</name>
<evidence type="ECO:0000313" key="4">
    <source>
        <dbReference type="Proteomes" id="UP001147700"/>
    </source>
</evidence>
<feature type="chain" id="PRO_5045646272" evidence="2">
    <location>
        <begin position="24"/>
        <end position="392"/>
    </location>
</feature>
<feature type="region of interest" description="Disordered" evidence="1">
    <location>
        <begin position="26"/>
        <end position="53"/>
    </location>
</feature>
<sequence>MIARLAVAATLLGSAVGATAVLAADEDPRPRTRPPAVDAAAAASTPEQVKPDPLPVERLRLVARSDDPGGAHPWAVREYDSRDHKQRVMRCWELGRLQGERFGWVDGHGAFTLHAPGRYELPTTCYTAKHLDSYGTGVSRITTITYAPGRSPQPGRTVTWGPVDDDAVALTPAGEPRIAIGAEHVVLQVRPGEAPPLRRGVVERRDGTRTRFNYASEPPRRGRERPVAGTQSVAVRSPDPAGGEPWGIVIQRGTRGGVCVTGPDRLIGTQPGWVDSRLDTFASTAGFPPACGLRVPTRSYPMRLTTMLSSIPQGDDRGKIERRTLDNRLVFSGRVHSTVERVTIRTPRDVRTLIPSNGFVLAVYDGQFTGGKATATAHLRDGREVTRSLYVG</sequence>
<evidence type="ECO:0000256" key="1">
    <source>
        <dbReference type="SAM" id="MobiDB-lite"/>
    </source>
</evidence>
<organism evidence="3 4">
    <name type="scientific">Solirubrobacter deserti</name>
    <dbReference type="NCBI Taxonomy" id="2282478"/>
    <lineage>
        <taxon>Bacteria</taxon>
        <taxon>Bacillati</taxon>
        <taxon>Actinomycetota</taxon>
        <taxon>Thermoleophilia</taxon>
        <taxon>Solirubrobacterales</taxon>
        <taxon>Solirubrobacteraceae</taxon>
        <taxon>Solirubrobacter</taxon>
    </lineage>
</organism>
<dbReference type="EMBL" id="JAPCID010000081">
    <property type="protein sequence ID" value="MDA0142281.1"/>
    <property type="molecule type" value="Genomic_DNA"/>
</dbReference>
<evidence type="ECO:0000256" key="2">
    <source>
        <dbReference type="SAM" id="SignalP"/>
    </source>
</evidence>
<gene>
    <name evidence="3" type="ORF">OJ962_32660</name>
</gene>
<dbReference type="Proteomes" id="UP001147700">
    <property type="component" value="Unassembled WGS sequence"/>
</dbReference>
<proteinExistence type="predicted"/>